<dbReference type="KEGG" id="tfr:BR63_05120"/>
<protein>
    <recommendedName>
        <fullName evidence="3">Probable chemoreceptor glutamine deamidase CheD</fullName>
        <ecNumber evidence="3">3.5.1.44</ecNumber>
    </recommendedName>
</protein>
<dbReference type="CDD" id="cd16352">
    <property type="entry name" value="CheD"/>
    <property type="match status" value="1"/>
</dbReference>
<dbReference type="OrthoDB" id="9807202at2"/>
<dbReference type="AlphaFoldDB" id="A0A7G6E8A3"/>
<name>A0A7G6E8A3_THEFR</name>
<dbReference type="PROSITE" id="PS51257">
    <property type="entry name" value="PROKAR_LIPOPROTEIN"/>
    <property type="match status" value="1"/>
</dbReference>
<comment type="function">
    <text evidence="3">Probably deamidates glutamine residues to glutamate on methyl-accepting chemotaxis receptors (MCPs), playing an important role in chemotaxis.</text>
</comment>
<evidence type="ECO:0000256" key="2">
    <source>
        <dbReference type="ARBA" id="ARBA00022801"/>
    </source>
</evidence>
<comment type="catalytic activity">
    <reaction evidence="3">
        <text>L-glutaminyl-[protein] + H2O = L-glutamyl-[protein] + NH4(+)</text>
        <dbReference type="Rhea" id="RHEA:16441"/>
        <dbReference type="Rhea" id="RHEA-COMP:10207"/>
        <dbReference type="Rhea" id="RHEA-COMP:10208"/>
        <dbReference type="ChEBI" id="CHEBI:15377"/>
        <dbReference type="ChEBI" id="CHEBI:28938"/>
        <dbReference type="ChEBI" id="CHEBI:29973"/>
        <dbReference type="ChEBI" id="CHEBI:30011"/>
        <dbReference type="EC" id="3.5.1.44"/>
    </reaction>
</comment>
<evidence type="ECO:0000313" key="5">
    <source>
        <dbReference type="Proteomes" id="UP000515847"/>
    </source>
</evidence>
<dbReference type="InterPro" id="IPR038592">
    <property type="entry name" value="CheD-like_sf"/>
</dbReference>
<dbReference type="GO" id="GO:0006935">
    <property type="term" value="P:chemotaxis"/>
    <property type="evidence" value="ECO:0007669"/>
    <property type="project" value="UniProtKB-UniRule"/>
</dbReference>
<reference evidence="4 5" key="1">
    <citation type="journal article" date="2019" name="Front. Microbiol.">
        <title>Thermoanaerosceptrum fracticalcis gen. nov. sp. nov., a Novel Fumarate-Fermenting Microorganism From a Deep Fractured Carbonate Aquifer of the US Great Basin.</title>
        <authorList>
            <person name="Hamilton-Brehm S.D."/>
            <person name="Stewart L.E."/>
            <person name="Zavarin M."/>
            <person name="Caldwell M."/>
            <person name="Lawson P.A."/>
            <person name="Onstott T.C."/>
            <person name="Grzymski J."/>
            <person name="Neveux I."/>
            <person name="Lollar B.S."/>
            <person name="Russell C.E."/>
            <person name="Moser D.P."/>
        </authorList>
    </citation>
    <scope>NUCLEOTIDE SEQUENCE [LARGE SCALE GENOMIC DNA]</scope>
    <source>
        <strain evidence="4 5">DRI-13</strain>
    </source>
</reference>
<evidence type="ECO:0000313" key="4">
    <source>
        <dbReference type="EMBL" id="QNB48307.1"/>
    </source>
</evidence>
<proteinExistence type="inferred from homology"/>
<keyword evidence="5" id="KW-1185">Reference proteome</keyword>
<keyword evidence="1 3" id="KW-0145">Chemotaxis</keyword>
<dbReference type="Pfam" id="PF03975">
    <property type="entry name" value="CheD"/>
    <property type="match status" value="1"/>
</dbReference>
<sequence length="162" mass="17291">MTTEPIKVGMADLRAAPAPLTLITTGLGSCVGVCLWDPIMKVGGLAHIMLPDSTQSRSIQNKAKYADTGVTLLIEEMVKLGAVKSRLVAKIAGGAQMFNFPGASNVMRIGERNTEAVKKCLEQEKIRILAEDTGGNFGRTIEFSTTDGQLLIKTISKGEKVV</sequence>
<keyword evidence="2 3" id="KW-0378">Hydrolase</keyword>
<dbReference type="EC" id="3.5.1.44" evidence="3"/>
<dbReference type="EMBL" id="CP045798">
    <property type="protein sequence ID" value="QNB48307.1"/>
    <property type="molecule type" value="Genomic_DNA"/>
</dbReference>
<dbReference type="HAMAP" id="MF_01440">
    <property type="entry name" value="CheD"/>
    <property type="match status" value="1"/>
</dbReference>
<evidence type="ECO:0000256" key="3">
    <source>
        <dbReference type="HAMAP-Rule" id="MF_01440"/>
    </source>
</evidence>
<organism evidence="4 5">
    <name type="scientific">Thermanaerosceptrum fracticalcis</name>
    <dbReference type="NCBI Taxonomy" id="1712410"/>
    <lineage>
        <taxon>Bacteria</taxon>
        <taxon>Bacillati</taxon>
        <taxon>Bacillota</taxon>
        <taxon>Clostridia</taxon>
        <taxon>Eubacteriales</taxon>
        <taxon>Peptococcaceae</taxon>
        <taxon>Thermanaerosceptrum</taxon>
    </lineage>
</organism>
<dbReference type="PANTHER" id="PTHR35147:SF1">
    <property type="entry name" value="CHEMORECEPTOR GLUTAMINE DEAMIDASE CHED-RELATED"/>
    <property type="match status" value="1"/>
</dbReference>
<comment type="similarity">
    <text evidence="3">Belongs to the CheD family.</text>
</comment>
<accession>A0A7G6E8A3</accession>
<dbReference type="Gene3D" id="3.30.1330.200">
    <property type="match status" value="1"/>
</dbReference>
<gene>
    <name evidence="3" type="primary">cheD</name>
    <name evidence="4" type="ORF">BR63_05120</name>
</gene>
<dbReference type="SUPFAM" id="SSF64438">
    <property type="entry name" value="CNF1/YfiH-like putative cysteine hydrolases"/>
    <property type="match status" value="1"/>
</dbReference>
<dbReference type="Proteomes" id="UP000515847">
    <property type="component" value="Chromosome"/>
</dbReference>
<dbReference type="InterPro" id="IPR011324">
    <property type="entry name" value="Cytotoxic_necrot_fac-like_cat"/>
</dbReference>
<dbReference type="PANTHER" id="PTHR35147">
    <property type="entry name" value="CHEMORECEPTOR GLUTAMINE DEAMIDASE CHED-RELATED"/>
    <property type="match status" value="1"/>
</dbReference>
<dbReference type="GO" id="GO:0050568">
    <property type="term" value="F:protein-glutamine glutaminase activity"/>
    <property type="evidence" value="ECO:0007669"/>
    <property type="project" value="UniProtKB-UniRule"/>
</dbReference>
<dbReference type="InterPro" id="IPR005659">
    <property type="entry name" value="Chemorcpt_Glu_NH3ase_CheD"/>
</dbReference>
<evidence type="ECO:0000256" key="1">
    <source>
        <dbReference type="ARBA" id="ARBA00022500"/>
    </source>
</evidence>